<evidence type="ECO:0000313" key="12">
    <source>
        <dbReference type="EMBL" id="MBP3193194.1"/>
    </source>
</evidence>
<dbReference type="Gene3D" id="1.10.3470.10">
    <property type="entry name" value="ABC transporter involved in vitamin B12 uptake, BtuC"/>
    <property type="match status" value="1"/>
</dbReference>
<feature type="transmembrane region" description="Helical" evidence="10">
    <location>
        <begin position="69"/>
        <end position="89"/>
    </location>
</feature>
<evidence type="ECO:0000256" key="2">
    <source>
        <dbReference type="ARBA" id="ARBA00008034"/>
    </source>
</evidence>
<dbReference type="PANTHER" id="PTHR30477">
    <property type="entry name" value="ABC-TRANSPORTER METAL-BINDING PROTEIN"/>
    <property type="match status" value="1"/>
</dbReference>
<feature type="domain" description="Iron dependent repressor metal binding and dimerisation" evidence="11">
    <location>
        <begin position="362"/>
        <end position="430"/>
    </location>
</feature>
<dbReference type="CDD" id="cd06550">
    <property type="entry name" value="TM_ABC_iron-siderophores_like"/>
    <property type="match status" value="1"/>
</dbReference>
<dbReference type="GO" id="GO:0003700">
    <property type="term" value="F:DNA-binding transcription factor activity"/>
    <property type="evidence" value="ECO:0007669"/>
    <property type="project" value="InterPro"/>
</dbReference>
<organism evidence="12 13">
    <name type="scientific">Natronogracilivirga saccharolytica</name>
    <dbReference type="NCBI Taxonomy" id="2812953"/>
    <lineage>
        <taxon>Bacteria</taxon>
        <taxon>Pseudomonadati</taxon>
        <taxon>Balneolota</taxon>
        <taxon>Balneolia</taxon>
        <taxon>Balneolales</taxon>
        <taxon>Cyclonatronaceae</taxon>
        <taxon>Natronogracilivirga</taxon>
    </lineage>
</organism>
<dbReference type="InterPro" id="IPR022689">
    <property type="entry name" value="Iron_dep_repressor"/>
</dbReference>
<keyword evidence="7 10" id="KW-0472">Membrane</keyword>
<dbReference type="GO" id="GO:0046983">
    <property type="term" value="F:protein dimerization activity"/>
    <property type="evidence" value="ECO:0007669"/>
    <property type="project" value="InterPro"/>
</dbReference>
<comment type="subcellular location">
    <subcellularLocation>
        <location evidence="1 8">Cell membrane</location>
        <topology evidence="1 8">Multi-pass membrane protein</topology>
    </subcellularLocation>
</comment>
<evidence type="ECO:0000256" key="10">
    <source>
        <dbReference type="SAM" id="Phobius"/>
    </source>
</evidence>
<feature type="transmembrane region" description="Helical" evidence="10">
    <location>
        <begin position="101"/>
        <end position="119"/>
    </location>
</feature>
<dbReference type="RefSeq" id="WP_210512587.1">
    <property type="nucleotide sequence ID" value="NZ_JAFIDN010000008.1"/>
</dbReference>
<dbReference type="Proteomes" id="UP000673975">
    <property type="component" value="Unassembled WGS sequence"/>
</dbReference>
<dbReference type="Pfam" id="PF02742">
    <property type="entry name" value="Fe_dep_repr_C"/>
    <property type="match status" value="1"/>
</dbReference>
<feature type="transmembrane region" description="Helical" evidence="10">
    <location>
        <begin position="229"/>
        <end position="250"/>
    </location>
</feature>
<dbReference type="GO" id="GO:0043190">
    <property type="term" value="C:ATP-binding cassette (ABC) transporter complex"/>
    <property type="evidence" value="ECO:0007669"/>
    <property type="project" value="InterPro"/>
</dbReference>
<feature type="transmembrane region" description="Helical" evidence="10">
    <location>
        <begin position="189"/>
        <end position="217"/>
    </location>
</feature>
<dbReference type="InterPro" id="IPR036388">
    <property type="entry name" value="WH-like_DNA-bd_sf"/>
</dbReference>
<sequence>MDVFFEFFSLQDPNIRFVLAGTILLGISAGALGCFAILRRRALVGDAVAHAVLPGVCLAFIVAGGKDPFMLILGSFVFGLLSMVTMDFITRNSRIAPDASIGMVLSVFFGFGVVLLTFIQSTGYVDQSGLDDFMFGQAAAMVGTDVKVFGGLSLLILVLVVLAYKEFKLVSFDMSYARSIGYPVKRMEFLLALLMVMTITAGIQAVGVVLMASMLIIPAAAARYWTDSLGIMLVLAAGVGAFSGVTGSFISYTAPAMPTGPWMVVSAALVFFISFLLAPRRGEIARHIQRKRLSFKVACENILKTLYSMEEEDGKQERARSFDELRKRRYMSPRKLKSVLSSLKKRKLIEAYTGVHEGFVLTYDGRREARRLVRVHRLWEKYLTDHLHIADDHVHDDAESMEHLITSEIEQELQKSLGSPESDPHRSTIPYDVNDSHSAKDSGASQESENNGRKHRKK</sequence>
<name>A0A8J7UXD3_9BACT</name>
<feature type="transmembrane region" description="Helical" evidence="10">
    <location>
        <begin position="15"/>
        <end position="38"/>
    </location>
</feature>
<evidence type="ECO:0000256" key="4">
    <source>
        <dbReference type="ARBA" id="ARBA00022475"/>
    </source>
</evidence>
<dbReference type="GO" id="GO:0046914">
    <property type="term" value="F:transition metal ion binding"/>
    <property type="evidence" value="ECO:0007669"/>
    <property type="project" value="InterPro"/>
</dbReference>
<evidence type="ECO:0000256" key="9">
    <source>
        <dbReference type="SAM" id="MobiDB-lite"/>
    </source>
</evidence>
<dbReference type="PANTHER" id="PTHR30477:SF3">
    <property type="entry name" value="METAL TRANSPORT SYSTEM MEMBRANE PROTEIN CT_069-RELATED"/>
    <property type="match status" value="1"/>
</dbReference>
<dbReference type="InterPro" id="IPR037294">
    <property type="entry name" value="ABC_BtuC-like"/>
</dbReference>
<evidence type="ECO:0000256" key="3">
    <source>
        <dbReference type="ARBA" id="ARBA00022448"/>
    </source>
</evidence>
<dbReference type="FunFam" id="1.10.3470.10:FF:000003">
    <property type="entry name" value="Iron ABC transporter permease SitD"/>
    <property type="match status" value="1"/>
</dbReference>
<evidence type="ECO:0000256" key="8">
    <source>
        <dbReference type="RuleBase" id="RU003943"/>
    </source>
</evidence>
<keyword evidence="4" id="KW-1003">Cell membrane</keyword>
<evidence type="ECO:0000256" key="1">
    <source>
        <dbReference type="ARBA" id="ARBA00004651"/>
    </source>
</evidence>
<comment type="similarity">
    <text evidence="2 8">Belongs to the ABC-3 integral membrane protein family.</text>
</comment>
<dbReference type="GO" id="GO:0010043">
    <property type="term" value="P:response to zinc ion"/>
    <property type="evidence" value="ECO:0007669"/>
    <property type="project" value="TreeGrafter"/>
</dbReference>
<dbReference type="EMBL" id="JAFIDN010000008">
    <property type="protein sequence ID" value="MBP3193194.1"/>
    <property type="molecule type" value="Genomic_DNA"/>
</dbReference>
<dbReference type="SUPFAM" id="SSF81345">
    <property type="entry name" value="ABC transporter involved in vitamin B12 uptake, BtuC"/>
    <property type="match status" value="1"/>
</dbReference>
<comment type="caution">
    <text evidence="12">The sequence shown here is derived from an EMBL/GenBank/DDBJ whole genome shotgun (WGS) entry which is preliminary data.</text>
</comment>
<dbReference type="InterPro" id="IPR036421">
    <property type="entry name" value="Fe_dep_repressor_sf"/>
</dbReference>
<keyword evidence="13" id="KW-1185">Reference proteome</keyword>
<dbReference type="AlphaFoldDB" id="A0A8J7UXD3"/>
<keyword evidence="6 10" id="KW-1133">Transmembrane helix</keyword>
<protein>
    <submittedName>
        <fullName evidence="12">Metal ABC transporter permease</fullName>
    </submittedName>
</protein>
<dbReference type="Gene3D" id="1.10.10.10">
    <property type="entry name" value="Winged helix-like DNA-binding domain superfamily/Winged helix DNA-binding domain"/>
    <property type="match status" value="1"/>
</dbReference>
<evidence type="ECO:0000313" key="13">
    <source>
        <dbReference type="Proteomes" id="UP000673975"/>
    </source>
</evidence>
<evidence type="ECO:0000256" key="7">
    <source>
        <dbReference type="ARBA" id="ARBA00023136"/>
    </source>
</evidence>
<feature type="region of interest" description="Disordered" evidence="9">
    <location>
        <begin position="412"/>
        <end position="458"/>
    </location>
</feature>
<dbReference type="GO" id="GO:0055085">
    <property type="term" value="P:transmembrane transport"/>
    <property type="evidence" value="ECO:0007669"/>
    <property type="project" value="InterPro"/>
</dbReference>
<evidence type="ECO:0000256" key="6">
    <source>
        <dbReference type="ARBA" id="ARBA00022989"/>
    </source>
</evidence>
<dbReference type="Pfam" id="PF00950">
    <property type="entry name" value="ABC-3"/>
    <property type="match status" value="1"/>
</dbReference>
<feature type="transmembrane region" description="Helical" evidence="10">
    <location>
        <begin position="262"/>
        <end position="279"/>
    </location>
</feature>
<dbReference type="InterPro" id="IPR001367">
    <property type="entry name" value="Fe_dep_repressor"/>
</dbReference>
<dbReference type="SMART" id="SM00529">
    <property type="entry name" value="HTH_DTXR"/>
    <property type="match status" value="1"/>
</dbReference>
<reference evidence="12" key="1">
    <citation type="submission" date="2021-02" db="EMBL/GenBank/DDBJ databases">
        <title>Natronogracilivirga saccharolytica gen. nov. sp. nov. a new anaerobic, haloalkiliphilic carbohydrate-fermenting bacterium from soda lake and proposing of Cyclonatronumiaceae fam. nov. in the phylum Balneolaeota.</title>
        <authorList>
            <person name="Zhilina T.N."/>
            <person name="Sorokin D.Y."/>
            <person name="Zavarzina D.G."/>
            <person name="Toshchakov S.V."/>
            <person name="Kublanov I.V."/>
        </authorList>
    </citation>
    <scope>NUCLEOTIDE SEQUENCE</scope>
    <source>
        <strain evidence="12">Z-1702</strain>
    </source>
</reference>
<feature type="transmembrane region" description="Helical" evidence="10">
    <location>
        <begin position="139"/>
        <end position="164"/>
    </location>
</feature>
<keyword evidence="3 8" id="KW-0813">Transport</keyword>
<evidence type="ECO:0000259" key="11">
    <source>
        <dbReference type="Pfam" id="PF02742"/>
    </source>
</evidence>
<feature type="transmembrane region" description="Helical" evidence="10">
    <location>
        <begin position="43"/>
        <end position="63"/>
    </location>
</feature>
<dbReference type="GO" id="GO:0071281">
    <property type="term" value="P:cellular response to iron ion"/>
    <property type="evidence" value="ECO:0007669"/>
    <property type="project" value="UniProtKB-ARBA"/>
</dbReference>
<keyword evidence="5 8" id="KW-0812">Transmembrane</keyword>
<evidence type="ECO:0000256" key="5">
    <source>
        <dbReference type="ARBA" id="ARBA00022692"/>
    </source>
</evidence>
<dbReference type="InterPro" id="IPR001626">
    <property type="entry name" value="ABC_TroCD"/>
</dbReference>
<gene>
    <name evidence="12" type="ORF">NATSA_11005</name>
</gene>
<accession>A0A8J7UXD3</accession>
<dbReference type="SUPFAM" id="SSF47979">
    <property type="entry name" value="Iron-dependent repressor protein, dimerization domain"/>
    <property type="match status" value="1"/>
</dbReference>
<proteinExistence type="inferred from homology"/>